<dbReference type="InterPro" id="IPR008978">
    <property type="entry name" value="HSP20-like_chaperone"/>
</dbReference>
<dbReference type="PROSITE" id="PS01031">
    <property type="entry name" value="SHSP"/>
    <property type="match status" value="1"/>
</dbReference>
<comment type="similarity">
    <text evidence="2 3">Belongs to the small heat shock protein (HSP20) family.</text>
</comment>
<evidence type="ECO:0000256" key="2">
    <source>
        <dbReference type="PROSITE-ProRule" id="PRU00285"/>
    </source>
</evidence>
<dbReference type="SUPFAM" id="SSF49764">
    <property type="entry name" value="HSP20-like chaperones"/>
    <property type="match status" value="1"/>
</dbReference>
<dbReference type="EMBL" id="QGNW01000013">
    <property type="protein sequence ID" value="RVX17417.1"/>
    <property type="molecule type" value="Genomic_DNA"/>
</dbReference>
<evidence type="ECO:0000256" key="1">
    <source>
        <dbReference type="ARBA" id="ARBA00023016"/>
    </source>
</evidence>
<protein>
    <submittedName>
        <fullName evidence="5">17.2 kDa class II heat shock protein</fullName>
    </submittedName>
</protein>
<dbReference type="Proteomes" id="UP000288805">
    <property type="component" value="Unassembled WGS sequence"/>
</dbReference>
<sequence length="171" mass="19154">MRKFALPENANTDKISAVCQDGVLTVTVEKLPPPEPKKPKTIEVGSFIVCVEKMGKLIFLRNITLKFRGWLAEEDKNRGKEKEISGAFLEIQGEGELYVWRVEEDSFTVSAVSLALEVDLRRLKLNRALREKDTTLNSCLPSSILICSVSIVIVKCPRTPPIFAFDAVFLT</sequence>
<evidence type="ECO:0000313" key="5">
    <source>
        <dbReference type="EMBL" id="RVX17417.1"/>
    </source>
</evidence>
<dbReference type="Pfam" id="PF00011">
    <property type="entry name" value="HSP20"/>
    <property type="match status" value="1"/>
</dbReference>
<dbReference type="PANTHER" id="PTHR11527">
    <property type="entry name" value="HEAT-SHOCK PROTEIN 20 FAMILY MEMBER"/>
    <property type="match status" value="1"/>
</dbReference>
<feature type="domain" description="SHSP" evidence="4">
    <location>
        <begin position="1"/>
        <end position="45"/>
    </location>
</feature>
<gene>
    <name evidence="5" type="primary">SHSP-1_4</name>
    <name evidence="5" type="ORF">CK203_003594</name>
</gene>
<dbReference type="AlphaFoldDB" id="A0A438K892"/>
<comment type="caution">
    <text evidence="5">The sequence shown here is derived from an EMBL/GenBank/DDBJ whole genome shotgun (WGS) entry which is preliminary data.</text>
</comment>
<evidence type="ECO:0000256" key="3">
    <source>
        <dbReference type="RuleBase" id="RU003616"/>
    </source>
</evidence>
<evidence type="ECO:0000313" key="6">
    <source>
        <dbReference type="Proteomes" id="UP000288805"/>
    </source>
</evidence>
<dbReference type="Gene3D" id="2.60.40.790">
    <property type="match status" value="1"/>
</dbReference>
<accession>A0A438K892</accession>
<proteinExistence type="inferred from homology"/>
<dbReference type="InterPro" id="IPR002068">
    <property type="entry name" value="A-crystallin/Hsp20_dom"/>
</dbReference>
<reference evidence="5 6" key="1">
    <citation type="journal article" date="2018" name="PLoS Genet.">
        <title>Population sequencing reveals clonal diversity and ancestral inbreeding in the grapevine cultivar Chardonnay.</title>
        <authorList>
            <person name="Roach M.J."/>
            <person name="Johnson D.L."/>
            <person name="Bohlmann J."/>
            <person name="van Vuuren H.J."/>
            <person name="Jones S.J."/>
            <person name="Pretorius I.S."/>
            <person name="Schmidt S.A."/>
            <person name="Borneman A.R."/>
        </authorList>
    </citation>
    <scope>NUCLEOTIDE SEQUENCE [LARGE SCALE GENOMIC DNA]</scope>
    <source>
        <strain evidence="6">cv. Chardonnay</strain>
        <tissue evidence="5">Leaf</tissue>
    </source>
</reference>
<evidence type="ECO:0000259" key="4">
    <source>
        <dbReference type="PROSITE" id="PS01031"/>
    </source>
</evidence>
<keyword evidence="1 5" id="KW-0346">Stress response</keyword>
<organism evidence="5 6">
    <name type="scientific">Vitis vinifera</name>
    <name type="common">Grape</name>
    <dbReference type="NCBI Taxonomy" id="29760"/>
    <lineage>
        <taxon>Eukaryota</taxon>
        <taxon>Viridiplantae</taxon>
        <taxon>Streptophyta</taxon>
        <taxon>Embryophyta</taxon>
        <taxon>Tracheophyta</taxon>
        <taxon>Spermatophyta</taxon>
        <taxon>Magnoliopsida</taxon>
        <taxon>eudicotyledons</taxon>
        <taxon>Gunneridae</taxon>
        <taxon>Pentapetalae</taxon>
        <taxon>rosids</taxon>
        <taxon>Vitales</taxon>
        <taxon>Vitaceae</taxon>
        <taxon>Viteae</taxon>
        <taxon>Vitis</taxon>
    </lineage>
</organism>
<name>A0A438K892_VITVI</name>
<dbReference type="InterPro" id="IPR031107">
    <property type="entry name" value="Small_HSP"/>
</dbReference>